<dbReference type="Pfam" id="PF04560">
    <property type="entry name" value="RNA_pol_Rpb2_7"/>
    <property type="match status" value="1"/>
</dbReference>
<dbReference type="RefSeq" id="XP_009047742.1">
    <property type="nucleotide sequence ID" value="XM_009049494.1"/>
</dbReference>
<dbReference type="InterPro" id="IPR015712">
    <property type="entry name" value="DNA-dir_RNA_pol_su2"/>
</dbReference>
<keyword evidence="9 13" id="KW-0804">Transcription</keyword>
<dbReference type="InterPro" id="IPR037033">
    <property type="entry name" value="DNA-dir_RNAP_su2_hyb_sf"/>
</dbReference>
<dbReference type="InterPro" id="IPR007121">
    <property type="entry name" value="RNA_pol_bsu_CS"/>
</dbReference>
<dbReference type="Proteomes" id="UP000030746">
    <property type="component" value="Unassembled WGS sequence"/>
</dbReference>
<evidence type="ECO:0000256" key="4">
    <source>
        <dbReference type="ARBA" id="ARBA00022679"/>
    </source>
</evidence>
<evidence type="ECO:0000259" key="16">
    <source>
        <dbReference type="Pfam" id="PF04565"/>
    </source>
</evidence>
<dbReference type="InterPro" id="IPR007645">
    <property type="entry name" value="RNA_pol_Rpb2_3"/>
</dbReference>
<dbReference type="GeneID" id="20244395"/>
<keyword evidence="3 13" id="KW-0240">DNA-directed RNA polymerase</keyword>
<dbReference type="KEGG" id="lgi:LOTGIDRAFT_180297"/>
<feature type="domain" description="RNA polymerase Rpb2" evidence="15">
    <location>
        <begin position="590"/>
        <end position="691"/>
    </location>
</feature>
<dbReference type="Pfam" id="PF04565">
    <property type="entry name" value="RNA_pol_Rpb2_3"/>
    <property type="match status" value="1"/>
</dbReference>
<proteinExistence type="inferred from homology"/>
<dbReference type="GO" id="GO:0000428">
    <property type="term" value="C:DNA-directed RNA polymerase complex"/>
    <property type="evidence" value="ECO:0007669"/>
    <property type="project" value="UniProtKB-KW"/>
</dbReference>
<keyword evidence="6" id="KW-0479">Metal-binding</keyword>
<dbReference type="GO" id="GO:0008270">
    <property type="term" value="F:zinc ion binding"/>
    <property type="evidence" value="ECO:0007669"/>
    <property type="project" value="UniProtKB-KW"/>
</dbReference>
<keyword evidence="10" id="KW-0539">Nucleus</keyword>
<dbReference type="Pfam" id="PF06883">
    <property type="entry name" value="RNA_pol_Rpa2_4"/>
    <property type="match status" value="1"/>
</dbReference>
<dbReference type="GO" id="GO:0003677">
    <property type="term" value="F:DNA binding"/>
    <property type="evidence" value="ECO:0007669"/>
    <property type="project" value="InterPro"/>
</dbReference>
<name>V4B219_LOTGI</name>
<dbReference type="Gene3D" id="2.40.50.150">
    <property type="match status" value="1"/>
</dbReference>
<sequence length="698" mass="78387">MNYFLATGNLRSPSGLNLMQQAGLSVVADKLNFFRYISHFRCVHRGAFFTEMRTTTVRKLRPEAWGFLCPVHTPDGTPCGLMNHLAAQCSIQNEPSDTSGMKDVLLRLGVIPLDSPLILSGKDYYSVVLDGCIMGYIHFERAELFTDTLRAFKTLQQEKVPRTLEICLVPKSDYASQFPGVYLFSNVARMIRPVINLSHDAVEMISTFEQVYLNICVTASEAHEGITTHEEINEQTMLSVIASLTPYSDFNQSPRNMYQCQMGKQTLGTPLHAYRFRADNKLYRLQTPQSAMVRPAVYDDYNMDEYPIGTNAVVAVISYTGYDMEDAMVINKSSFERGFGHGSVHKTESVFCISGNENNEIEGLDVDGLPYIGRLLHQGDIYYSYVNLQTGDTKVIYYKNEESAYIEQIKLLGDDDGKMELQKIAIVLRIPRNPIIGDKFSSRHGQKGICSMMWPVEDMPFTETGMTPDIIFNPHGFPSRMTIGMMIESMAGKSAASHGLCHDATPFTFSEEEPAIDHFGLMLTKAGYNYYGTERLYSGTDGRELEVDIFFGIVYYQRLRHMVSDKFQVRSTGPVDVLTHQPVKGRKKAGGVRFGEMERDALIAHGTPFLLHDRLFNCSDKSLAKMCVECKSLLSPVLEKPKNISGMLFNNQNKWTCSLCKKTEPVQVIAVPYVFQVLVAEMAAMGLKVVLDAKSDIC</sequence>
<accession>V4B219</accession>
<feature type="domain" description="DNA-directed RNA polymerase subunit 2 hybrid-binding" evidence="14">
    <location>
        <begin position="241"/>
        <end position="588"/>
    </location>
</feature>
<comment type="subcellular location">
    <subcellularLocation>
        <location evidence="1">Nucleus</location>
    </subcellularLocation>
</comment>
<dbReference type="PROSITE" id="PS01166">
    <property type="entry name" value="RNA_POL_BETA"/>
    <property type="match status" value="1"/>
</dbReference>
<evidence type="ECO:0000256" key="11">
    <source>
        <dbReference type="ARBA" id="ARBA00047768"/>
    </source>
</evidence>
<dbReference type="HOGENOM" id="CLU_000524_2_2_1"/>
<evidence type="ECO:0000256" key="10">
    <source>
        <dbReference type="ARBA" id="ARBA00023242"/>
    </source>
</evidence>
<dbReference type="Gene3D" id="3.90.1100.10">
    <property type="match status" value="1"/>
</dbReference>
<dbReference type="InterPro" id="IPR014724">
    <property type="entry name" value="RNA_pol_RPB2_OB-fold"/>
</dbReference>
<dbReference type="GO" id="GO:0006351">
    <property type="term" value="P:DNA-templated transcription"/>
    <property type="evidence" value="ECO:0007669"/>
    <property type="project" value="InterPro"/>
</dbReference>
<dbReference type="FunFam" id="3.90.1800.10:FF:000004">
    <property type="entry name" value="DNA-directed RNA polymerase subunit beta"/>
    <property type="match status" value="1"/>
</dbReference>
<dbReference type="Pfam" id="PF00562">
    <property type="entry name" value="RNA_pol_Rpb2_6"/>
    <property type="match status" value="1"/>
</dbReference>
<evidence type="ECO:0000256" key="12">
    <source>
        <dbReference type="RuleBase" id="RU000434"/>
    </source>
</evidence>
<evidence type="ECO:0000256" key="6">
    <source>
        <dbReference type="ARBA" id="ARBA00022723"/>
    </source>
</evidence>
<keyword evidence="4 13" id="KW-0808">Transferase</keyword>
<dbReference type="SUPFAM" id="SSF64484">
    <property type="entry name" value="beta and beta-prime subunits of DNA dependent RNA-polymerase"/>
    <property type="match status" value="1"/>
</dbReference>
<dbReference type="InterPro" id="IPR007641">
    <property type="entry name" value="RNA_pol_Rpb2_7"/>
</dbReference>
<comment type="function">
    <text evidence="13">DNA-dependent RNA polymerase catalyzes the transcription of DNA into RNA using the four ribonucleoside triphosphates as substrates.</text>
</comment>
<protein>
    <recommendedName>
        <fullName evidence="13">DNA-directed RNA polymerase subunit beta</fullName>
        <ecNumber evidence="13">2.7.7.6</ecNumber>
    </recommendedName>
</protein>
<evidence type="ECO:0000256" key="3">
    <source>
        <dbReference type="ARBA" id="ARBA00022478"/>
    </source>
</evidence>
<comment type="similarity">
    <text evidence="2 12">Belongs to the RNA polymerase beta chain family.</text>
</comment>
<dbReference type="FunFam" id="2.40.270.10:FF:000011">
    <property type="entry name" value="DNA-directed RNA polymerase subunit beta"/>
    <property type="match status" value="1"/>
</dbReference>
<dbReference type="GO" id="GO:0005634">
    <property type="term" value="C:nucleus"/>
    <property type="evidence" value="ECO:0007669"/>
    <property type="project" value="UniProtKB-SubCell"/>
</dbReference>
<dbReference type="InterPro" id="IPR007120">
    <property type="entry name" value="DNA-dir_RNAP_su2_dom"/>
</dbReference>
<dbReference type="STRING" id="225164.V4B219"/>
<evidence type="ECO:0000256" key="2">
    <source>
        <dbReference type="ARBA" id="ARBA00006835"/>
    </source>
</evidence>
<keyword evidence="8" id="KW-0862">Zinc</keyword>
<dbReference type="OMA" id="NSWISHY"/>
<evidence type="ECO:0000259" key="17">
    <source>
        <dbReference type="Pfam" id="PF06883"/>
    </source>
</evidence>
<feature type="domain" description="RNA polymerase Rpb2" evidence="16">
    <location>
        <begin position="26"/>
        <end position="91"/>
    </location>
</feature>
<evidence type="ECO:0000256" key="8">
    <source>
        <dbReference type="ARBA" id="ARBA00022833"/>
    </source>
</evidence>
<dbReference type="OrthoDB" id="10248617at2759"/>
<keyword evidence="19" id="KW-1185">Reference proteome</keyword>
<dbReference type="EMBL" id="KB200467">
    <property type="protein sequence ID" value="ESP01571.1"/>
    <property type="molecule type" value="Genomic_DNA"/>
</dbReference>
<dbReference type="Gene3D" id="3.90.1800.10">
    <property type="entry name" value="RNA polymerase alpha subunit dimerisation domain"/>
    <property type="match status" value="1"/>
</dbReference>
<dbReference type="GO" id="GO:0003899">
    <property type="term" value="F:DNA-directed RNA polymerase activity"/>
    <property type="evidence" value="ECO:0007669"/>
    <property type="project" value="UniProtKB-EC"/>
</dbReference>
<dbReference type="CDD" id="cd00653">
    <property type="entry name" value="RNA_pol_B_RPB2"/>
    <property type="match status" value="1"/>
</dbReference>
<evidence type="ECO:0000259" key="15">
    <source>
        <dbReference type="Pfam" id="PF04560"/>
    </source>
</evidence>
<evidence type="ECO:0000256" key="7">
    <source>
        <dbReference type="ARBA" id="ARBA00022771"/>
    </source>
</evidence>
<evidence type="ECO:0000256" key="5">
    <source>
        <dbReference type="ARBA" id="ARBA00022695"/>
    </source>
</evidence>
<keyword evidence="5 13" id="KW-0548">Nucleotidyltransferase</keyword>
<evidence type="ECO:0000259" key="14">
    <source>
        <dbReference type="Pfam" id="PF00562"/>
    </source>
</evidence>
<evidence type="ECO:0000313" key="18">
    <source>
        <dbReference type="EMBL" id="ESP01571.1"/>
    </source>
</evidence>
<dbReference type="FunFam" id="2.40.270.10:FF:000006">
    <property type="entry name" value="DNA-directed RNA polymerase subunit beta"/>
    <property type="match status" value="1"/>
</dbReference>
<feature type="domain" description="DNA-directed RNA polymerase I subunit RPA2" evidence="17">
    <location>
        <begin position="135"/>
        <end position="192"/>
    </location>
</feature>
<evidence type="ECO:0000256" key="1">
    <source>
        <dbReference type="ARBA" id="ARBA00004123"/>
    </source>
</evidence>
<dbReference type="CTD" id="20244395"/>
<dbReference type="GO" id="GO:0032549">
    <property type="term" value="F:ribonucleoside binding"/>
    <property type="evidence" value="ECO:0007669"/>
    <property type="project" value="InterPro"/>
</dbReference>
<dbReference type="EC" id="2.7.7.6" evidence="13"/>
<evidence type="ECO:0000313" key="19">
    <source>
        <dbReference type="Proteomes" id="UP000030746"/>
    </source>
</evidence>
<organism evidence="18 19">
    <name type="scientific">Lottia gigantea</name>
    <name type="common">Giant owl limpet</name>
    <dbReference type="NCBI Taxonomy" id="225164"/>
    <lineage>
        <taxon>Eukaryota</taxon>
        <taxon>Metazoa</taxon>
        <taxon>Spiralia</taxon>
        <taxon>Lophotrochozoa</taxon>
        <taxon>Mollusca</taxon>
        <taxon>Gastropoda</taxon>
        <taxon>Patellogastropoda</taxon>
        <taxon>Lottioidea</taxon>
        <taxon>Lottiidae</taxon>
        <taxon>Lottia</taxon>
    </lineage>
</organism>
<keyword evidence="7" id="KW-0863">Zinc-finger</keyword>
<reference evidence="18 19" key="1">
    <citation type="journal article" date="2013" name="Nature">
        <title>Insights into bilaterian evolution from three spiralian genomes.</title>
        <authorList>
            <person name="Simakov O."/>
            <person name="Marletaz F."/>
            <person name="Cho S.J."/>
            <person name="Edsinger-Gonzales E."/>
            <person name="Havlak P."/>
            <person name="Hellsten U."/>
            <person name="Kuo D.H."/>
            <person name="Larsson T."/>
            <person name="Lv J."/>
            <person name="Arendt D."/>
            <person name="Savage R."/>
            <person name="Osoegawa K."/>
            <person name="de Jong P."/>
            <person name="Grimwood J."/>
            <person name="Chapman J.A."/>
            <person name="Shapiro H."/>
            <person name="Aerts A."/>
            <person name="Otillar R.P."/>
            <person name="Terry A.Y."/>
            <person name="Boore J.L."/>
            <person name="Grigoriev I.V."/>
            <person name="Lindberg D.R."/>
            <person name="Seaver E.C."/>
            <person name="Weisblat D.A."/>
            <person name="Putnam N.H."/>
            <person name="Rokhsar D.S."/>
        </authorList>
    </citation>
    <scope>NUCLEOTIDE SEQUENCE [LARGE SCALE GENOMIC DNA]</scope>
</reference>
<dbReference type="Gene3D" id="2.40.270.10">
    <property type="entry name" value="DNA-directed RNA polymerase, subunit 2, domain 6"/>
    <property type="match status" value="1"/>
</dbReference>
<gene>
    <name evidence="18" type="ORF">LOTGIDRAFT_180297</name>
</gene>
<evidence type="ECO:0000256" key="9">
    <source>
        <dbReference type="ARBA" id="ARBA00023163"/>
    </source>
</evidence>
<comment type="catalytic activity">
    <reaction evidence="11">
        <text>RNA(n) + a ribonucleoside 5'-triphosphate = RNA(n+1) + diphosphate</text>
        <dbReference type="Rhea" id="RHEA:21248"/>
        <dbReference type="Rhea" id="RHEA-COMP:14527"/>
        <dbReference type="Rhea" id="RHEA-COMP:17342"/>
        <dbReference type="ChEBI" id="CHEBI:33019"/>
        <dbReference type="ChEBI" id="CHEBI:61557"/>
        <dbReference type="ChEBI" id="CHEBI:140395"/>
        <dbReference type="EC" id="2.7.7.6"/>
    </reaction>
    <physiologicalReaction direction="left-to-right" evidence="11">
        <dbReference type="Rhea" id="RHEA:21249"/>
    </physiologicalReaction>
</comment>
<evidence type="ECO:0000256" key="13">
    <source>
        <dbReference type="RuleBase" id="RU363031"/>
    </source>
</evidence>
<dbReference type="InterPro" id="IPR009674">
    <property type="entry name" value="Rpa2_dom_4"/>
</dbReference>
<dbReference type="AlphaFoldDB" id="V4B219"/>
<dbReference type="PANTHER" id="PTHR20856">
    <property type="entry name" value="DNA-DIRECTED RNA POLYMERASE I SUBUNIT 2"/>
    <property type="match status" value="1"/>
</dbReference>